<dbReference type="RefSeq" id="XP_020827525.1">
    <property type="nucleotide sequence ID" value="XM_020971866.1"/>
</dbReference>
<evidence type="ECO:0000259" key="3">
    <source>
        <dbReference type="Pfam" id="PF12480"/>
    </source>
</evidence>
<dbReference type="GeneID" id="110197823"/>
<name>A0A6P5IZK9_PHACI</name>
<feature type="domain" description="Golgi associated RAB2 interactor protein-like Rab2B-binding" evidence="3">
    <location>
        <begin position="147"/>
        <end position="208"/>
    </location>
</feature>
<organism evidence="4 5">
    <name type="scientific">Phascolarctos cinereus</name>
    <name type="common">Koala</name>
    <dbReference type="NCBI Taxonomy" id="38626"/>
    <lineage>
        <taxon>Eukaryota</taxon>
        <taxon>Metazoa</taxon>
        <taxon>Chordata</taxon>
        <taxon>Craniata</taxon>
        <taxon>Vertebrata</taxon>
        <taxon>Euteleostomi</taxon>
        <taxon>Mammalia</taxon>
        <taxon>Metatheria</taxon>
        <taxon>Diprotodontia</taxon>
        <taxon>Phascolarctidae</taxon>
        <taxon>Phascolarctos</taxon>
    </lineage>
</organism>
<dbReference type="FunCoup" id="A0A6P5IZK9">
    <property type="interactions" value="94"/>
</dbReference>
<gene>
    <name evidence="5" type="primary">FAM71E1</name>
</gene>
<feature type="region of interest" description="Disordered" evidence="2">
    <location>
        <begin position="35"/>
        <end position="72"/>
    </location>
</feature>
<proteinExistence type="inferred from homology"/>
<keyword evidence="4" id="KW-1185">Reference proteome</keyword>
<protein>
    <submittedName>
        <fullName evidence="5">Protein FAM71E1</fullName>
    </submittedName>
</protein>
<reference evidence="5" key="1">
    <citation type="submission" date="2025-08" db="UniProtKB">
        <authorList>
            <consortium name="RefSeq"/>
        </authorList>
    </citation>
    <scope>IDENTIFICATION</scope>
    <source>
        <tissue evidence="5">Spleen</tissue>
    </source>
</reference>
<accession>A0A6P5IZK9</accession>
<evidence type="ECO:0000313" key="4">
    <source>
        <dbReference type="Proteomes" id="UP000515140"/>
    </source>
</evidence>
<evidence type="ECO:0000256" key="1">
    <source>
        <dbReference type="ARBA" id="ARBA00038379"/>
    </source>
</evidence>
<dbReference type="PANTHER" id="PTHR22574">
    <property type="match status" value="1"/>
</dbReference>
<evidence type="ECO:0000256" key="2">
    <source>
        <dbReference type="SAM" id="MobiDB-lite"/>
    </source>
</evidence>
<dbReference type="InParanoid" id="A0A6P5IZK9"/>
<dbReference type="GO" id="GO:0005634">
    <property type="term" value="C:nucleus"/>
    <property type="evidence" value="ECO:0007669"/>
    <property type="project" value="TreeGrafter"/>
</dbReference>
<dbReference type="AlphaFoldDB" id="A0A6P5IZK9"/>
<dbReference type="KEGG" id="pcw:110197823"/>
<dbReference type="CTD" id="112703"/>
<evidence type="ECO:0000313" key="5">
    <source>
        <dbReference type="RefSeq" id="XP_020827525.1"/>
    </source>
</evidence>
<dbReference type="InterPro" id="IPR022168">
    <property type="entry name" value="GARIL-like_Rab2B-bd"/>
</dbReference>
<dbReference type="Proteomes" id="UP000515140">
    <property type="component" value="Unplaced"/>
</dbReference>
<dbReference type="Pfam" id="PF12480">
    <property type="entry name" value="GARIL_Rab2_bd"/>
    <property type="match status" value="1"/>
</dbReference>
<sequence length="231" mass="26009">MRIESQSGVYQSRGCLALLHDIIETGEERALHRLCSVDPSPPPGPRAQQRPSAHRGPRGPERGVKAVPRPLQSTYPRPGRLQRYLCSGEFDQLCDFPIFESNFVQVTRFGEVANKVTMGVAATSPALELPDILLLAGPAPGKGGLQLFELIPLKFVELYIHDEKRQQLKVKLWSGRTFYLQLRAPASEDQEFGHWVRLLYRLRFHSDTRVPFTQAPSPKAEEEGAVITEER</sequence>
<dbReference type="PANTHER" id="PTHR22574:SF5">
    <property type="entry name" value="GOLGI-ASSOCIATED RAB2 INTERACTOR PROTEIN 5A"/>
    <property type="match status" value="1"/>
</dbReference>
<comment type="similarity">
    <text evidence="1">Belongs to the GARIN family.</text>
</comment>